<dbReference type="EMBL" id="JAAMPI010002012">
    <property type="protein sequence ID" value="KAF4620128.1"/>
    <property type="molecule type" value="Genomic_DNA"/>
</dbReference>
<accession>A0A8H4VRV5</accession>
<gene>
    <name evidence="2" type="ORF">G7Y89_g14694</name>
</gene>
<comment type="caution">
    <text evidence="2">The sequence shown here is derived from an EMBL/GenBank/DDBJ whole genome shotgun (WGS) entry which is preliminary data.</text>
</comment>
<name>A0A8H4VRV5_9HELO</name>
<feature type="signal peptide" evidence="1">
    <location>
        <begin position="1"/>
        <end position="21"/>
    </location>
</feature>
<dbReference type="Proteomes" id="UP000566819">
    <property type="component" value="Unassembled WGS sequence"/>
</dbReference>
<sequence>MLSSKALVCLAYLASPILGLAFPQLPEIFKRASTAYRTEILSVETIFDAENKGTYQLIDATGDGVPDLAYIKTSTSSGKVEVYIASASSDYRQVILDTETIFPADSDGSWLLVPSSNTTLPDLVHIKTVNTASRYVEVDWPLGENEFQVKGNTYKSIYPLSVFKPTIKGFWSLYSYNGDGVLDLVYIRTSDSGTKKVEVHVGSGAKQYGAFTNEQGTVMPLDNNGRYFLAPYSSKTAVDLVYIKDTNAGLKEVEVHVAAKSGSYNKWTFEDGSMFPQGTGEHNSIFSLVDFSNDGILDLARVQFQNTTTGNVEITVASG</sequence>
<evidence type="ECO:0000313" key="2">
    <source>
        <dbReference type="EMBL" id="KAF4620128.1"/>
    </source>
</evidence>
<proteinExistence type="predicted"/>
<keyword evidence="1" id="KW-0732">Signal</keyword>
<organism evidence="2 3">
    <name type="scientific">Cudoniella acicularis</name>
    <dbReference type="NCBI Taxonomy" id="354080"/>
    <lineage>
        <taxon>Eukaryota</taxon>
        <taxon>Fungi</taxon>
        <taxon>Dikarya</taxon>
        <taxon>Ascomycota</taxon>
        <taxon>Pezizomycotina</taxon>
        <taxon>Leotiomycetes</taxon>
        <taxon>Helotiales</taxon>
        <taxon>Tricladiaceae</taxon>
        <taxon>Cudoniella</taxon>
    </lineage>
</organism>
<feature type="chain" id="PRO_5034617275" evidence="1">
    <location>
        <begin position="22"/>
        <end position="319"/>
    </location>
</feature>
<reference evidence="2 3" key="1">
    <citation type="submission" date="2020-03" db="EMBL/GenBank/DDBJ databases">
        <title>Draft Genome Sequence of Cudoniella acicularis.</title>
        <authorList>
            <person name="Buettner E."/>
            <person name="Kellner H."/>
        </authorList>
    </citation>
    <scope>NUCLEOTIDE SEQUENCE [LARGE SCALE GENOMIC DNA]</scope>
    <source>
        <strain evidence="2 3">DSM 108380</strain>
    </source>
</reference>
<evidence type="ECO:0000256" key="1">
    <source>
        <dbReference type="SAM" id="SignalP"/>
    </source>
</evidence>
<evidence type="ECO:0000313" key="3">
    <source>
        <dbReference type="Proteomes" id="UP000566819"/>
    </source>
</evidence>
<protein>
    <submittedName>
        <fullName evidence="2">Uncharacterized protein</fullName>
    </submittedName>
</protein>
<dbReference type="OrthoDB" id="674604at2759"/>
<dbReference type="AlphaFoldDB" id="A0A8H4VRV5"/>
<dbReference type="InterPro" id="IPR028994">
    <property type="entry name" value="Integrin_alpha_N"/>
</dbReference>
<keyword evidence="3" id="KW-1185">Reference proteome</keyword>
<dbReference type="SUPFAM" id="SSF69318">
    <property type="entry name" value="Integrin alpha N-terminal domain"/>
    <property type="match status" value="1"/>
</dbReference>